<organism evidence="1 2">
    <name type="scientific">Cryphonectria parasitica (strain ATCC 38755 / EP155)</name>
    <dbReference type="NCBI Taxonomy" id="660469"/>
    <lineage>
        <taxon>Eukaryota</taxon>
        <taxon>Fungi</taxon>
        <taxon>Dikarya</taxon>
        <taxon>Ascomycota</taxon>
        <taxon>Pezizomycotina</taxon>
        <taxon>Sordariomycetes</taxon>
        <taxon>Sordariomycetidae</taxon>
        <taxon>Diaporthales</taxon>
        <taxon>Cryphonectriaceae</taxon>
        <taxon>Cryphonectria-Endothia species complex</taxon>
        <taxon>Cryphonectria</taxon>
    </lineage>
</organism>
<dbReference type="EMBL" id="MU032352">
    <property type="protein sequence ID" value="KAF3760897.1"/>
    <property type="molecule type" value="Genomic_DNA"/>
</dbReference>
<accession>A0A9P4XTD6</accession>
<keyword evidence="2" id="KW-1185">Reference proteome</keyword>
<protein>
    <submittedName>
        <fullName evidence="1">Uncharacterized protein</fullName>
    </submittedName>
</protein>
<sequence length="62" mass="6550">MGTVSKGQPCANSSSMSMLSPAIAQATGPVLCLDHHSAQISRIKHVFDSANYVLFSFGTNTH</sequence>
<evidence type="ECO:0000313" key="2">
    <source>
        <dbReference type="Proteomes" id="UP000803844"/>
    </source>
</evidence>
<gene>
    <name evidence="1" type="ORF">M406DRAFT_103543</name>
</gene>
<evidence type="ECO:0000313" key="1">
    <source>
        <dbReference type="EMBL" id="KAF3760897.1"/>
    </source>
</evidence>
<dbReference type="RefSeq" id="XP_040771876.1">
    <property type="nucleotide sequence ID" value="XM_040915071.1"/>
</dbReference>
<name>A0A9P4XTD6_CRYP1</name>
<dbReference type="AlphaFoldDB" id="A0A9P4XTD6"/>
<reference evidence="1" key="1">
    <citation type="journal article" date="2020" name="Phytopathology">
        <title>Genome sequence of the chestnut blight fungus Cryphonectria parasitica EP155: A fundamental resource for an archetypical invasive plant pathogen.</title>
        <authorList>
            <person name="Crouch J.A."/>
            <person name="Dawe A."/>
            <person name="Aerts A."/>
            <person name="Barry K."/>
            <person name="Churchill A.C.L."/>
            <person name="Grimwood J."/>
            <person name="Hillman B."/>
            <person name="Milgroom M.G."/>
            <person name="Pangilinan J."/>
            <person name="Smith M."/>
            <person name="Salamov A."/>
            <person name="Schmutz J."/>
            <person name="Yadav J."/>
            <person name="Grigoriev I.V."/>
            <person name="Nuss D."/>
        </authorList>
    </citation>
    <scope>NUCLEOTIDE SEQUENCE</scope>
    <source>
        <strain evidence="1">EP155</strain>
    </source>
</reference>
<comment type="caution">
    <text evidence="1">The sequence shown here is derived from an EMBL/GenBank/DDBJ whole genome shotgun (WGS) entry which is preliminary data.</text>
</comment>
<proteinExistence type="predicted"/>
<dbReference type="GeneID" id="63832200"/>
<dbReference type="Proteomes" id="UP000803844">
    <property type="component" value="Unassembled WGS sequence"/>
</dbReference>